<evidence type="ECO:0000256" key="5">
    <source>
        <dbReference type="ARBA" id="ARBA00023242"/>
    </source>
</evidence>
<dbReference type="EMBL" id="JBGBPQ010000014">
    <property type="protein sequence ID" value="KAL1511070.1"/>
    <property type="molecule type" value="Genomic_DNA"/>
</dbReference>
<evidence type="ECO:0000256" key="1">
    <source>
        <dbReference type="ARBA" id="ARBA00004123"/>
    </source>
</evidence>
<feature type="region of interest" description="Disordered" evidence="6">
    <location>
        <begin position="1150"/>
        <end position="1169"/>
    </location>
</feature>
<accession>A0AB34J3C4</accession>
<sequence length="1341" mass="143622">MQAHTSASPPVADETGSLPPADVQKLLRCFPAHVLGRSLAVRPPRTVQPLPAAPPQTIPRYPKLIMGEKTQWLNGLAGGTPLRELAERLPHGLKGKTLLEALSDKQPPILRASWCVKCVYLNKDNGRGVGTMQAAMQRGVEWTRCITEFLADLRTQASTTPEKAWTRWEFTVKLLRWQLNEGLLNHPVYLQWIVDQVDKLPPPDGSPMPVHVDWLVALLCQELESICSCALVGKLIQQICAYLTRHAGPPLAEVCSYPPSEEEEGEQVRMSVCFRTHERRCELRPAQECGAGALRVAGCVRWGVAYRCASGCGGALCQARHRLGKGEILLVACYDVRHEGWPEFPPLRRADGGGAAHWSFSRLQIALLRIVRFSIMAVPYPPFWISVLPLPAGVVHPELSARDFELPPRVAHVCAVHAKLRAAASILHDVSKQPRAEPGRAEEAAAQGDRLEAVLTREHRRIVEAAGAAPLPPRLSAWDGLHSLFFAESDSRPLGERVWLLVGWVVRGEGEGCEVSGSVHAAMRQCTAVALLELQRAASMPRRREGGEAVEAEAEAETAEAHAAKRRRVVVGGGRSAAQRAIEKALDEALEMPVEPGGVEEVRLHQLFSELNSAGLWSCDRWIHRLIVAGAFQTVSASEEGVACQPMKGPHAAIEKAPWRHLRNIALEWKQDSINQRQVLLNRAPLSSAFASALDERLHASLAALADALRLFPSDASPLLAAVPPLARLPASCKRTLCRLVSTAASRALGLDPAPPPAPPALSPRLAAAVDDLSTHLAAFRGGGGAAAALLALLFGAAGDLPSAARLAALLADPSAHAAPLALLAAPLALCHCLEAALGPPPLWAPPPPRRHAPPPPADAPVDAWLSWAAGGAAAAEWRAAGGVWADAAAAPLLLALRCCQLRPAALVRALHATLEPPLRASPPLEAADEHLAASGELLGHASVRATLLLHSDLLARCLLPVDAPAGEAAGDEAPALSAELPAWMLAFVLRRLCVPFPASLDELLGAPLGCGGLPVVRMHLHLALLEGAAPANAVSAVLRALWADPTRERYLNALCDSRNGVIRDEMVRQLTECLAQQPAAAAAGANGDGVWSWSRLVDGDAAVVPGDGTPAETAGADVLLRALRLTFDRGEPSTAGAILPELVPFLQRLVGQPSPPPSEEELPEPSDHEHSALLQWLGVGVCLHMVPALTPAQQPNRAGSPPPKEASDPREVAPLLLRLLDMQAASFGDNSTLFSFTLLALQQIILSQNEKSREALRKPMRQQLASCHFSEAQYRRVQSLFPSLLPRELCIVGYMASGVKGNTSRPRGEQLDAWLMLEDEVHLNMNPAALVPPQDQSSAE</sequence>
<feature type="domain" description="Mediator complex subunit Med12" evidence="7">
    <location>
        <begin position="40"/>
        <end position="117"/>
    </location>
</feature>
<dbReference type="Pfam" id="PF09497">
    <property type="entry name" value="Med12"/>
    <property type="match status" value="1"/>
</dbReference>
<dbReference type="PANTHER" id="PTHR46567">
    <property type="entry name" value="MEDIATOR OF RNA POLYMERASE II TRANSCRIPTION SUBUNIT 12"/>
    <property type="match status" value="1"/>
</dbReference>
<evidence type="ECO:0000313" key="9">
    <source>
        <dbReference type="Proteomes" id="UP001515480"/>
    </source>
</evidence>
<dbReference type="GO" id="GO:0016592">
    <property type="term" value="C:mediator complex"/>
    <property type="evidence" value="ECO:0007669"/>
    <property type="project" value="InterPro"/>
</dbReference>
<dbReference type="InterPro" id="IPR019035">
    <property type="entry name" value="Mediator_Med12"/>
</dbReference>
<keyword evidence="9" id="KW-1185">Reference proteome</keyword>
<proteinExistence type="inferred from homology"/>
<dbReference type="SMART" id="SM01281">
    <property type="entry name" value="Med12"/>
    <property type="match status" value="1"/>
</dbReference>
<dbReference type="GO" id="GO:0003712">
    <property type="term" value="F:transcription coregulator activity"/>
    <property type="evidence" value="ECO:0007669"/>
    <property type="project" value="InterPro"/>
</dbReference>
<keyword evidence="4" id="KW-0804">Transcription</keyword>
<evidence type="ECO:0000256" key="4">
    <source>
        <dbReference type="ARBA" id="ARBA00023163"/>
    </source>
</evidence>
<protein>
    <recommendedName>
        <fullName evidence="7">Mediator complex subunit Med12 domain-containing protein</fullName>
    </recommendedName>
</protein>
<comment type="caution">
    <text evidence="8">The sequence shown here is derived from an EMBL/GenBank/DDBJ whole genome shotgun (WGS) entry which is preliminary data.</text>
</comment>
<name>A0AB34J3C4_PRYPA</name>
<keyword evidence="5" id="KW-0539">Nucleus</keyword>
<evidence type="ECO:0000313" key="8">
    <source>
        <dbReference type="EMBL" id="KAL1511070.1"/>
    </source>
</evidence>
<evidence type="ECO:0000256" key="2">
    <source>
        <dbReference type="ARBA" id="ARBA00010289"/>
    </source>
</evidence>
<evidence type="ECO:0000256" key="6">
    <source>
        <dbReference type="SAM" id="MobiDB-lite"/>
    </source>
</evidence>
<reference evidence="8 9" key="1">
    <citation type="journal article" date="2024" name="Science">
        <title>Giant polyketide synthase enzymes in the biosynthesis of giant marine polyether toxins.</title>
        <authorList>
            <person name="Fallon T.R."/>
            <person name="Shende V.V."/>
            <person name="Wierzbicki I.H."/>
            <person name="Pendleton A.L."/>
            <person name="Watervoot N.F."/>
            <person name="Auber R.P."/>
            <person name="Gonzalez D.J."/>
            <person name="Wisecaver J.H."/>
            <person name="Moore B.S."/>
        </authorList>
    </citation>
    <scope>NUCLEOTIDE SEQUENCE [LARGE SCALE GENOMIC DNA]</scope>
    <source>
        <strain evidence="8 9">12B1</strain>
    </source>
</reference>
<comment type="subcellular location">
    <subcellularLocation>
        <location evidence="1">Nucleus</location>
    </subcellularLocation>
</comment>
<organism evidence="8 9">
    <name type="scientific">Prymnesium parvum</name>
    <name type="common">Toxic golden alga</name>
    <dbReference type="NCBI Taxonomy" id="97485"/>
    <lineage>
        <taxon>Eukaryota</taxon>
        <taxon>Haptista</taxon>
        <taxon>Haptophyta</taxon>
        <taxon>Prymnesiophyceae</taxon>
        <taxon>Prymnesiales</taxon>
        <taxon>Prymnesiaceae</taxon>
        <taxon>Prymnesium</taxon>
    </lineage>
</organism>
<dbReference type="Proteomes" id="UP001515480">
    <property type="component" value="Unassembled WGS sequence"/>
</dbReference>
<dbReference type="GO" id="GO:0006357">
    <property type="term" value="P:regulation of transcription by RNA polymerase II"/>
    <property type="evidence" value="ECO:0007669"/>
    <property type="project" value="InterPro"/>
</dbReference>
<comment type="similarity">
    <text evidence="2">Belongs to the Mediator complex subunit 12 family.</text>
</comment>
<evidence type="ECO:0000259" key="7">
    <source>
        <dbReference type="SMART" id="SM01281"/>
    </source>
</evidence>
<evidence type="ECO:0000256" key="3">
    <source>
        <dbReference type="ARBA" id="ARBA00023015"/>
    </source>
</evidence>
<dbReference type="PANTHER" id="PTHR46567:SF1">
    <property type="entry name" value="MEDIATOR OF RNA POLYMERASE II TRANSCRIPTION SUBUNIT 12"/>
    <property type="match status" value="1"/>
</dbReference>
<gene>
    <name evidence="8" type="ORF">AB1Y20_005893</name>
</gene>
<keyword evidence="3" id="KW-0805">Transcription regulation</keyword>